<dbReference type="SUPFAM" id="SSF46955">
    <property type="entry name" value="Putative DNA-binding domain"/>
    <property type="match status" value="1"/>
</dbReference>
<evidence type="ECO:0000259" key="2">
    <source>
        <dbReference type="Pfam" id="PF00376"/>
    </source>
</evidence>
<dbReference type="AlphaFoldDB" id="A0AAX3EJ41"/>
<feature type="region of interest" description="Disordered" evidence="1">
    <location>
        <begin position="81"/>
        <end position="120"/>
    </location>
</feature>
<evidence type="ECO:0000313" key="3">
    <source>
        <dbReference type="EMBL" id="UYV97976.1"/>
    </source>
</evidence>
<feature type="domain" description="HTH merR-type" evidence="2">
    <location>
        <begin position="12"/>
        <end position="46"/>
    </location>
</feature>
<evidence type="ECO:0000313" key="4">
    <source>
        <dbReference type="Proteomes" id="UP001163293"/>
    </source>
</evidence>
<dbReference type="InterPro" id="IPR000551">
    <property type="entry name" value="MerR-type_HTH_dom"/>
</dbReference>
<dbReference type="InterPro" id="IPR009061">
    <property type="entry name" value="DNA-bd_dom_put_sf"/>
</dbReference>
<dbReference type="CDD" id="cd04762">
    <property type="entry name" value="HTH_MerR-trunc"/>
    <property type="match status" value="1"/>
</dbReference>
<dbReference type="Gene3D" id="1.10.1660.10">
    <property type="match status" value="1"/>
</dbReference>
<keyword evidence="4" id="KW-1185">Reference proteome</keyword>
<evidence type="ECO:0000256" key="1">
    <source>
        <dbReference type="SAM" id="MobiDB-lite"/>
    </source>
</evidence>
<dbReference type="Pfam" id="PF00376">
    <property type="entry name" value="MerR"/>
    <property type="match status" value="1"/>
</dbReference>
<keyword evidence="3" id="KW-0238">DNA-binding</keyword>
<dbReference type="RefSeq" id="WP_083261921.1">
    <property type="nucleotide sequence ID" value="NZ_CP043010.1"/>
</dbReference>
<gene>
    <name evidence="3" type="ORF">NL394_01635</name>
</gene>
<dbReference type="GO" id="GO:0003677">
    <property type="term" value="F:DNA binding"/>
    <property type="evidence" value="ECO:0007669"/>
    <property type="project" value="UniProtKB-KW"/>
</dbReference>
<dbReference type="EMBL" id="CP101185">
    <property type="protein sequence ID" value="UYV97976.1"/>
    <property type="molecule type" value="Genomic_DNA"/>
</dbReference>
<sequence length="136" mass="14760">MSASVSRSHYPKEVATALGVSVDTVARYAREGIIPFDLTPKGHRRYDLDEVREVLAQTLTPAPLQLVASPALQGRGLVAGPEVNVSPQSRLRENLRATRTVELSDSPNEQDEDRSSDSAFDEVLGHARRVLVAAGK</sequence>
<accession>A0AAX3EJ41</accession>
<proteinExistence type="predicted"/>
<protein>
    <submittedName>
        <fullName evidence="3">MerR family DNA-binding transcriptional regulator</fullName>
    </submittedName>
</protein>
<dbReference type="Proteomes" id="UP001163293">
    <property type="component" value="Chromosome"/>
</dbReference>
<reference evidence="3" key="1">
    <citation type="submission" date="2022-07" db="EMBL/GenBank/DDBJ databases">
        <authorList>
            <person name="Wu T."/>
        </authorList>
    </citation>
    <scope>NUCLEOTIDE SEQUENCE</scope>
    <source>
        <strain evidence="3">SD-1</strain>
    </source>
</reference>
<organism evidence="3 4">
    <name type="scientific">Paenarthrobacter ureafaciens</name>
    <dbReference type="NCBI Taxonomy" id="37931"/>
    <lineage>
        <taxon>Bacteria</taxon>
        <taxon>Bacillati</taxon>
        <taxon>Actinomycetota</taxon>
        <taxon>Actinomycetes</taxon>
        <taxon>Micrococcales</taxon>
        <taxon>Micrococcaceae</taxon>
        <taxon>Paenarthrobacter</taxon>
    </lineage>
</organism>
<name>A0AAX3EJ41_PAEUR</name>